<feature type="region of interest" description="Disordered" evidence="1">
    <location>
        <begin position="336"/>
        <end position="370"/>
    </location>
</feature>
<evidence type="ECO:0000313" key="6">
    <source>
        <dbReference type="EMBL" id="CAB4799268.1"/>
    </source>
</evidence>
<dbReference type="InterPro" id="IPR050922">
    <property type="entry name" value="LytR/CpsA/Psr_CW_biosynth"/>
</dbReference>
<dbReference type="Gene3D" id="3.40.630.190">
    <property type="entry name" value="LCP protein"/>
    <property type="match status" value="1"/>
</dbReference>
<sequence>MKSTRAIRIITSLSVGVVVLASASWFGLGQVSGKIARINVFSGLEDRPEKTSKALNYLLVGSDTREGLTKAEMKELRVGSTKTAAGGRSDTMLLVHISKDRSKAYLVSLPRDSLVTIPAHLSNDGKTQVPDRQNKLNAAFSFGGAPLLIQTIEGETNLKIDHYIEVSFAGFAGIVNALGGIEVCTKVDIDDAQSHLVLSAGTHTLNGIEALKYVRTRDFDGRGDIGRMQRQQQFMSSVLKKATSTGVLLNPIKMVNFINAAISTIKMDENLNEGDLLNLAKQMRGLSSGNVRTLTVPLSNANGNVPGIGSVVIWDTTLSADLWTRIRDDAALVDEVKPSPSASTTASAKPELIDKFKTRTASENPCGEIK</sequence>
<evidence type="ECO:0000313" key="10">
    <source>
        <dbReference type="EMBL" id="CAB5010601.1"/>
    </source>
</evidence>
<evidence type="ECO:0000313" key="4">
    <source>
        <dbReference type="EMBL" id="CAB4677140.1"/>
    </source>
</evidence>
<dbReference type="EMBL" id="CAEZUM010000001">
    <property type="protein sequence ID" value="CAB4590222.1"/>
    <property type="molecule type" value="Genomic_DNA"/>
</dbReference>
<dbReference type="EMBL" id="CAFBQY010000002">
    <property type="protein sequence ID" value="CAB5070111.1"/>
    <property type="molecule type" value="Genomic_DNA"/>
</dbReference>
<dbReference type="InterPro" id="IPR004474">
    <property type="entry name" value="LytR_CpsA_psr"/>
</dbReference>
<evidence type="ECO:0000313" key="11">
    <source>
        <dbReference type="EMBL" id="CAB5070111.1"/>
    </source>
</evidence>
<evidence type="ECO:0000313" key="5">
    <source>
        <dbReference type="EMBL" id="CAB4745886.1"/>
    </source>
</evidence>
<evidence type="ECO:0000313" key="9">
    <source>
        <dbReference type="EMBL" id="CAB4981710.1"/>
    </source>
</evidence>
<dbReference type="NCBIfam" id="TIGR00350">
    <property type="entry name" value="lytR_cpsA_psr"/>
    <property type="match status" value="1"/>
</dbReference>
<dbReference type="EMBL" id="CAEZXC010000043">
    <property type="protein sequence ID" value="CAB4677140.1"/>
    <property type="molecule type" value="Genomic_DNA"/>
</dbReference>
<name>A0A6J6FMB3_9ZZZZ</name>
<dbReference type="EMBL" id="CAFBNM010000002">
    <property type="protein sequence ID" value="CAB4945881.1"/>
    <property type="molecule type" value="Genomic_DNA"/>
</dbReference>
<evidence type="ECO:0000313" key="7">
    <source>
        <dbReference type="EMBL" id="CAB4841066.1"/>
    </source>
</evidence>
<dbReference type="EMBL" id="CAEZZH010000001">
    <property type="protein sequence ID" value="CAB4745886.1"/>
    <property type="molecule type" value="Genomic_DNA"/>
</dbReference>
<protein>
    <submittedName>
        <fullName evidence="3">Unannotated protein</fullName>
    </submittedName>
</protein>
<dbReference type="EMBL" id="CAFAZW010000005">
    <property type="protein sequence ID" value="CAB4841066.1"/>
    <property type="molecule type" value="Genomic_DNA"/>
</dbReference>
<feature type="domain" description="Cell envelope-related transcriptional attenuator" evidence="2">
    <location>
        <begin position="88"/>
        <end position="243"/>
    </location>
</feature>
<accession>A0A6J6FMB3</accession>
<reference evidence="3" key="1">
    <citation type="submission" date="2020-05" db="EMBL/GenBank/DDBJ databases">
        <authorList>
            <person name="Chiriac C."/>
            <person name="Salcher M."/>
            <person name="Ghai R."/>
            <person name="Kavagutti S V."/>
        </authorList>
    </citation>
    <scope>NUCLEOTIDE SEQUENCE</scope>
</reference>
<evidence type="ECO:0000313" key="3">
    <source>
        <dbReference type="EMBL" id="CAB4590222.1"/>
    </source>
</evidence>
<evidence type="ECO:0000313" key="8">
    <source>
        <dbReference type="EMBL" id="CAB4945881.1"/>
    </source>
</evidence>
<feature type="compositionally biased region" description="Low complexity" evidence="1">
    <location>
        <begin position="338"/>
        <end position="350"/>
    </location>
</feature>
<dbReference type="EMBL" id="CAFBOO010000003">
    <property type="protein sequence ID" value="CAB4981710.1"/>
    <property type="molecule type" value="Genomic_DNA"/>
</dbReference>
<dbReference type="AlphaFoldDB" id="A0A6J6FMB3"/>
<proteinExistence type="predicted"/>
<gene>
    <name evidence="3" type="ORF">UFOPK1824_00014</name>
    <name evidence="4" type="ORF">UFOPK2340_00849</name>
    <name evidence="5" type="ORF">UFOPK2850_00085</name>
    <name evidence="6" type="ORF">UFOPK3027_00535</name>
    <name evidence="7" type="ORF">UFOPK3256_00518</name>
    <name evidence="8" type="ORF">UFOPK3827_00219</name>
    <name evidence="9" type="ORF">UFOPK3982_00458</name>
    <name evidence="10" type="ORF">UFOPK4120_00219</name>
    <name evidence="11" type="ORF">UFOPK4404_00219</name>
</gene>
<dbReference type="Pfam" id="PF03816">
    <property type="entry name" value="LytR_cpsA_psr"/>
    <property type="match status" value="1"/>
</dbReference>
<evidence type="ECO:0000259" key="2">
    <source>
        <dbReference type="Pfam" id="PF03816"/>
    </source>
</evidence>
<organism evidence="3">
    <name type="scientific">freshwater metagenome</name>
    <dbReference type="NCBI Taxonomy" id="449393"/>
    <lineage>
        <taxon>unclassified sequences</taxon>
        <taxon>metagenomes</taxon>
        <taxon>ecological metagenomes</taxon>
    </lineage>
</organism>
<dbReference type="PANTHER" id="PTHR33392:SF6">
    <property type="entry name" value="POLYISOPRENYL-TEICHOIC ACID--PEPTIDOGLYCAN TEICHOIC ACID TRANSFERASE TAGU"/>
    <property type="match status" value="1"/>
</dbReference>
<dbReference type="EMBL" id="CAFBPO010000002">
    <property type="protein sequence ID" value="CAB5010601.1"/>
    <property type="molecule type" value="Genomic_DNA"/>
</dbReference>
<evidence type="ECO:0000256" key="1">
    <source>
        <dbReference type="SAM" id="MobiDB-lite"/>
    </source>
</evidence>
<dbReference type="EMBL" id="CAFAAN010000004">
    <property type="protein sequence ID" value="CAB4799268.1"/>
    <property type="molecule type" value="Genomic_DNA"/>
</dbReference>
<dbReference type="PANTHER" id="PTHR33392">
    <property type="entry name" value="POLYISOPRENYL-TEICHOIC ACID--PEPTIDOGLYCAN TEICHOIC ACID TRANSFERASE TAGU"/>
    <property type="match status" value="1"/>
</dbReference>